<comment type="caution">
    <text evidence="2">The sequence shown here is derived from an EMBL/GenBank/DDBJ whole genome shotgun (WGS) entry which is preliminary data.</text>
</comment>
<gene>
    <name evidence="2" type="ORF">CRP01_04850</name>
</gene>
<evidence type="ECO:0000313" key="2">
    <source>
        <dbReference type="EMBL" id="PHN07727.1"/>
    </source>
</evidence>
<evidence type="ECO:0000256" key="1">
    <source>
        <dbReference type="SAM" id="SignalP"/>
    </source>
</evidence>
<feature type="chain" id="PRO_5012880937" description="HYR domain-containing protein" evidence="1">
    <location>
        <begin position="22"/>
        <end position="540"/>
    </location>
</feature>
<dbReference type="AlphaFoldDB" id="A0A2D0NGW8"/>
<reference evidence="2 3" key="1">
    <citation type="submission" date="2017-10" db="EMBL/GenBank/DDBJ databases">
        <title>The draft genome sequence of Lewinella nigricans NBRC 102662.</title>
        <authorList>
            <person name="Wang K."/>
        </authorList>
    </citation>
    <scope>NUCLEOTIDE SEQUENCE [LARGE SCALE GENOMIC DNA]</scope>
    <source>
        <strain evidence="2 3">NBRC 102662</strain>
    </source>
</reference>
<keyword evidence="3" id="KW-1185">Reference proteome</keyword>
<keyword evidence="1" id="KW-0732">Signal</keyword>
<name>A0A2D0NGW8_FLAN2</name>
<evidence type="ECO:0000313" key="3">
    <source>
        <dbReference type="Proteomes" id="UP000223913"/>
    </source>
</evidence>
<proteinExistence type="predicted"/>
<sequence>MRAFGLMLLSVCWMGLQTASAQDCGEVVCEGQLNVNLQDDCSAVLTLASAAPGFDCAATVVVEDGEGADNVIQGCGTYKFVVTADNDPNNNCWGYITAEDKQPPVLETCPDDVRGWNTYNYGFQEFVCNDIDKLLLDGPATYKLDADGNLIEGSISSKHAKWLFKHVTGYATFTDNCGDITVTVTDEVVYGYDPDCDDVTIRRKFTAVDACKALQSPDVCYQDIYITKPSLEDVYCPKDAELSCEDDIKLDAKGNPHPDETGYPWLYQAFDVDYVKGEDDWEDYEHKAYLNGIFCNLGASYTDGERIVVCEGTYKIVRTWEILDWCTKEVYECKQTIKVGDYEAPEVACEDVDYDNDGHKDLRTYSTGPYDCTAAFHVPMPAVEDNCSSWEVLTEIVGFSTDGPVVATIAPGASRYVSGIPLGCHFIKYTVTDACGNKEVIFCAFQVEDLVEPIAVCDDDLNVSIGGQGLARVYADDIDEGSSDNCGPIRIEVRRRVLIEDYECLDMFDYDGDGEVIDDELQLSVQFGDPDGDGVGQEFY</sequence>
<dbReference type="EMBL" id="PDUD01000007">
    <property type="protein sequence ID" value="PHN07727.1"/>
    <property type="molecule type" value="Genomic_DNA"/>
</dbReference>
<accession>A0A2D0NGW8</accession>
<dbReference type="Proteomes" id="UP000223913">
    <property type="component" value="Unassembled WGS sequence"/>
</dbReference>
<evidence type="ECO:0008006" key="4">
    <source>
        <dbReference type="Google" id="ProtNLM"/>
    </source>
</evidence>
<organism evidence="2 3">
    <name type="scientific">Flavilitoribacter nigricans (strain ATCC 23147 / DSM 23189 / NBRC 102662 / NCIMB 1420 / SS-2)</name>
    <name type="common">Lewinella nigricans</name>
    <dbReference type="NCBI Taxonomy" id="1122177"/>
    <lineage>
        <taxon>Bacteria</taxon>
        <taxon>Pseudomonadati</taxon>
        <taxon>Bacteroidota</taxon>
        <taxon>Saprospiria</taxon>
        <taxon>Saprospirales</taxon>
        <taxon>Lewinellaceae</taxon>
        <taxon>Flavilitoribacter</taxon>
    </lineage>
</organism>
<feature type="non-terminal residue" evidence="2">
    <location>
        <position position="540"/>
    </location>
</feature>
<protein>
    <recommendedName>
        <fullName evidence="4">HYR domain-containing protein</fullName>
    </recommendedName>
</protein>
<feature type="signal peptide" evidence="1">
    <location>
        <begin position="1"/>
        <end position="21"/>
    </location>
</feature>